<protein>
    <recommendedName>
        <fullName evidence="8">G domain-containing protein</fullName>
    </recommendedName>
</protein>
<reference evidence="9" key="1">
    <citation type="submission" date="2019-10" db="EMBL/GenBank/DDBJ databases">
        <title>Draft genome sequece of Microseira wollei NIES-4236.</title>
        <authorList>
            <person name="Yamaguchi H."/>
            <person name="Suzuki S."/>
            <person name="Kawachi M."/>
        </authorList>
    </citation>
    <scope>NUCLEOTIDE SEQUENCE</scope>
    <source>
        <strain evidence="9">NIES-4236</strain>
    </source>
</reference>
<dbReference type="InterPro" id="IPR005225">
    <property type="entry name" value="Small_GTP-bd"/>
</dbReference>
<dbReference type="Pfam" id="PF05128">
    <property type="entry name" value="DUF697"/>
    <property type="match status" value="1"/>
</dbReference>
<dbReference type="EMBL" id="BLAY01000068">
    <property type="protein sequence ID" value="GET39541.1"/>
    <property type="molecule type" value="Genomic_DNA"/>
</dbReference>
<organism evidence="9 10">
    <name type="scientific">Microseira wollei NIES-4236</name>
    <dbReference type="NCBI Taxonomy" id="2530354"/>
    <lineage>
        <taxon>Bacteria</taxon>
        <taxon>Bacillati</taxon>
        <taxon>Cyanobacteriota</taxon>
        <taxon>Cyanophyceae</taxon>
        <taxon>Oscillatoriophycideae</taxon>
        <taxon>Aerosakkonematales</taxon>
        <taxon>Aerosakkonemataceae</taxon>
        <taxon>Microseira</taxon>
    </lineage>
</organism>
<evidence type="ECO:0000256" key="4">
    <source>
        <dbReference type="ARBA" id="ARBA00022989"/>
    </source>
</evidence>
<evidence type="ECO:0000256" key="1">
    <source>
        <dbReference type="ARBA" id="ARBA00004141"/>
    </source>
</evidence>
<dbReference type="CDD" id="cd00880">
    <property type="entry name" value="Era_like"/>
    <property type="match status" value="1"/>
</dbReference>
<accession>A0AAV3XDQ8</accession>
<keyword evidence="5" id="KW-0342">GTP-binding</keyword>
<dbReference type="GO" id="GO:0002098">
    <property type="term" value="P:tRNA wobble uridine modification"/>
    <property type="evidence" value="ECO:0007669"/>
    <property type="project" value="TreeGrafter"/>
</dbReference>
<dbReference type="Gene3D" id="3.40.50.300">
    <property type="entry name" value="P-loop containing nucleotide triphosphate hydrolases"/>
    <property type="match status" value="1"/>
</dbReference>
<dbReference type="PANTHER" id="PTHR42714">
    <property type="entry name" value="TRNA MODIFICATION GTPASE GTPBP3"/>
    <property type="match status" value="1"/>
</dbReference>
<comment type="caution">
    <text evidence="9">The sequence shown here is derived from an EMBL/GenBank/DDBJ whole genome shotgun (WGS) entry which is preliminary data.</text>
</comment>
<dbReference type="GO" id="GO:0016020">
    <property type="term" value="C:membrane"/>
    <property type="evidence" value="ECO:0007669"/>
    <property type="project" value="UniProtKB-SubCell"/>
</dbReference>
<comment type="subcellular location">
    <subcellularLocation>
        <location evidence="1">Membrane</location>
        <topology evidence="1">Multi-pass membrane protein</topology>
    </subcellularLocation>
</comment>
<evidence type="ECO:0000313" key="9">
    <source>
        <dbReference type="EMBL" id="GET39541.1"/>
    </source>
</evidence>
<proteinExistence type="predicted"/>
<evidence type="ECO:0000256" key="2">
    <source>
        <dbReference type="ARBA" id="ARBA00022692"/>
    </source>
</evidence>
<keyword evidence="10" id="KW-1185">Reference proteome</keyword>
<evidence type="ECO:0000256" key="7">
    <source>
        <dbReference type="SAM" id="MobiDB-lite"/>
    </source>
</evidence>
<dbReference type="InterPro" id="IPR006073">
    <property type="entry name" value="GTP-bd"/>
</dbReference>
<keyword evidence="4" id="KW-1133">Transmembrane helix</keyword>
<dbReference type="NCBIfam" id="TIGR00231">
    <property type="entry name" value="small_GTP"/>
    <property type="match status" value="1"/>
</dbReference>
<feature type="compositionally biased region" description="Basic and acidic residues" evidence="7">
    <location>
        <begin position="1"/>
        <end position="11"/>
    </location>
</feature>
<evidence type="ECO:0000256" key="3">
    <source>
        <dbReference type="ARBA" id="ARBA00022741"/>
    </source>
</evidence>
<feature type="region of interest" description="Disordered" evidence="7">
    <location>
        <begin position="1"/>
        <end position="25"/>
    </location>
</feature>
<evidence type="ECO:0000256" key="6">
    <source>
        <dbReference type="ARBA" id="ARBA00023136"/>
    </source>
</evidence>
<gene>
    <name evidence="9" type="ORF">MiSe_43110</name>
</gene>
<dbReference type="GO" id="GO:0005525">
    <property type="term" value="F:GTP binding"/>
    <property type="evidence" value="ECO:0007669"/>
    <property type="project" value="UniProtKB-KW"/>
</dbReference>
<dbReference type="Proteomes" id="UP001050975">
    <property type="component" value="Unassembled WGS sequence"/>
</dbReference>
<sequence>MSTKNSGDKKPFFPPTPLNPPDLDRQLQSTVESFSDLQAQLNYKQAQTALRDLVENLDLTPQERSGLEPAIYDLQAMLSKLERSVVQIAVFGMVGRGKSSILNALLGEKVFETGPLHGVTRTSQRANWQPSGDSDRSILQVTISGADNSQVELIDTPGLDEVDGETRATLARDVAKTADLILFVIAGDMTKVEHEALSQLREVGKPILLVFNKIDQYPDADRQAIYQKIRDERVRELLSPDEIVMAAASPLIAQATRRPDGSLAVQRQPGAPQVDELKLKILEILHREGKSLVALNTMLYADDVNEQLVQRKMEIRDSSANRLIWNTAITKAVAIALNPIAVIDLLSSAAIDVALILTLSKLYGIQMTQAGAVNLLQKIAIAMGGLSAGELLANFGLSSLKSLLGLATPATGGVSLGAYVSVALTQAGVAGVSSYAIGQVTKTYLANGAAWGPDGPKAVVSSILASLDEESILSRLKDELQAKLKLPIANR</sequence>
<name>A0AAV3XDQ8_9CYAN</name>
<dbReference type="SUPFAM" id="SSF52540">
    <property type="entry name" value="P-loop containing nucleoside triphosphate hydrolases"/>
    <property type="match status" value="1"/>
</dbReference>
<dbReference type="Pfam" id="PF01926">
    <property type="entry name" value="MMR_HSR1"/>
    <property type="match status" value="1"/>
</dbReference>
<evidence type="ECO:0000313" key="10">
    <source>
        <dbReference type="Proteomes" id="UP001050975"/>
    </source>
</evidence>
<keyword evidence="3" id="KW-0547">Nucleotide-binding</keyword>
<evidence type="ECO:0000259" key="8">
    <source>
        <dbReference type="Pfam" id="PF01926"/>
    </source>
</evidence>
<evidence type="ECO:0000256" key="5">
    <source>
        <dbReference type="ARBA" id="ARBA00023134"/>
    </source>
</evidence>
<keyword evidence="2" id="KW-0812">Transmembrane</keyword>
<dbReference type="InterPro" id="IPR027417">
    <property type="entry name" value="P-loop_NTPase"/>
</dbReference>
<dbReference type="GO" id="GO:0005737">
    <property type="term" value="C:cytoplasm"/>
    <property type="evidence" value="ECO:0007669"/>
    <property type="project" value="TreeGrafter"/>
</dbReference>
<dbReference type="GO" id="GO:0030488">
    <property type="term" value="P:tRNA methylation"/>
    <property type="evidence" value="ECO:0007669"/>
    <property type="project" value="TreeGrafter"/>
</dbReference>
<keyword evidence="6" id="KW-0472">Membrane</keyword>
<dbReference type="PANTHER" id="PTHR42714:SF6">
    <property type="entry name" value="TRANSLATION INITIATION FACTOR IF-2"/>
    <property type="match status" value="1"/>
</dbReference>
<dbReference type="InterPro" id="IPR021147">
    <property type="entry name" value="DUF697"/>
</dbReference>
<dbReference type="AlphaFoldDB" id="A0AAV3XDQ8"/>
<feature type="domain" description="G" evidence="8">
    <location>
        <begin position="87"/>
        <end position="213"/>
    </location>
</feature>